<reference evidence="1 2" key="1">
    <citation type="submission" date="2019-07" db="EMBL/GenBank/DDBJ databases">
        <title>Genomic Encyclopedia of Type Strains, Phase I: the one thousand microbial genomes (KMG-I) project.</title>
        <authorList>
            <person name="Kyrpides N."/>
        </authorList>
    </citation>
    <scope>NUCLEOTIDE SEQUENCE [LARGE SCALE GENOMIC DNA]</scope>
    <source>
        <strain evidence="1 2">DSM 13558</strain>
    </source>
</reference>
<evidence type="ECO:0000313" key="1">
    <source>
        <dbReference type="EMBL" id="TWH80611.1"/>
    </source>
</evidence>
<sequence>MKEISGVEKQKKLVNVVLDEKDVPVLIKDIEEMEFEDTKYKSKEKFEYDKKIILETPWNVNVVLQNKTSKISEIIDINLQRNGIEDVSCKRIFSALRAKYKSSPNLDDNERAELI</sequence>
<dbReference type="Proteomes" id="UP000315343">
    <property type="component" value="Unassembled WGS sequence"/>
</dbReference>
<evidence type="ECO:0000313" key="2">
    <source>
        <dbReference type="Proteomes" id="UP000315343"/>
    </source>
</evidence>
<proteinExistence type="predicted"/>
<gene>
    <name evidence="1" type="ORF">LY60_01873</name>
</gene>
<accession>A0A562JBL9</accession>
<dbReference type="RefSeq" id="WP_019229388.1">
    <property type="nucleotide sequence ID" value="NZ_DAMBUX010000011.1"/>
</dbReference>
<protein>
    <submittedName>
        <fullName evidence="1">Uncharacterized protein</fullName>
    </submittedName>
</protein>
<name>A0A562JBL9_9FIRM</name>
<dbReference type="EMBL" id="VLKH01000004">
    <property type="protein sequence ID" value="TWH80611.1"/>
    <property type="molecule type" value="Genomic_DNA"/>
</dbReference>
<dbReference type="AlphaFoldDB" id="A0A562JBL9"/>
<keyword evidence="2" id="KW-1185">Reference proteome</keyword>
<comment type="caution">
    <text evidence="1">The sequence shown here is derived from an EMBL/GenBank/DDBJ whole genome shotgun (WGS) entry which is preliminary data.</text>
</comment>
<organism evidence="1 2">
    <name type="scientific">Sedimentibacter saalensis</name>
    <dbReference type="NCBI Taxonomy" id="130788"/>
    <lineage>
        <taxon>Bacteria</taxon>
        <taxon>Bacillati</taxon>
        <taxon>Bacillota</taxon>
        <taxon>Tissierellia</taxon>
        <taxon>Sedimentibacter</taxon>
    </lineage>
</organism>